<accession>A0A1E7F5X8</accession>
<evidence type="ECO:0000256" key="5">
    <source>
        <dbReference type="ARBA" id="ARBA00022741"/>
    </source>
</evidence>
<dbReference type="Gene3D" id="3.40.50.300">
    <property type="entry name" value="P-loop containing nucleotide triphosphate hydrolases"/>
    <property type="match status" value="1"/>
</dbReference>
<feature type="domain" description="ABC transporter" evidence="10">
    <location>
        <begin position="254"/>
        <end position="505"/>
    </location>
</feature>
<dbReference type="InterPro" id="IPR039421">
    <property type="entry name" value="Type_1_exporter"/>
</dbReference>
<dbReference type="EMBL" id="KV784361">
    <property type="protein sequence ID" value="OEU13572.1"/>
    <property type="molecule type" value="Genomic_DNA"/>
</dbReference>
<evidence type="ECO:0000259" key="11">
    <source>
        <dbReference type="PROSITE" id="PS50929"/>
    </source>
</evidence>
<reference evidence="12 13" key="1">
    <citation type="submission" date="2016-09" db="EMBL/GenBank/DDBJ databases">
        <title>Extensive genetic diversity and differential bi-allelic expression allows diatom success in the polar Southern Ocean.</title>
        <authorList>
            <consortium name="DOE Joint Genome Institute"/>
            <person name="Mock T."/>
            <person name="Otillar R.P."/>
            <person name="Strauss J."/>
            <person name="Dupont C."/>
            <person name="Frickenhaus S."/>
            <person name="Maumus F."/>
            <person name="Mcmullan M."/>
            <person name="Sanges R."/>
            <person name="Schmutz J."/>
            <person name="Toseland A."/>
            <person name="Valas R."/>
            <person name="Veluchamy A."/>
            <person name="Ward B.J."/>
            <person name="Allen A."/>
            <person name="Barry K."/>
            <person name="Falciatore A."/>
            <person name="Ferrante M."/>
            <person name="Fortunato A.E."/>
            <person name="Gloeckner G."/>
            <person name="Gruber A."/>
            <person name="Hipkin R."/>
            <person name="Janech M."/>
            <person name="Kroth P."/>
            <person name="Leese F."/>
            <person name="Lindquist E."/>
            <person name="Lyon B.R."/>
            <person name="Martin J."/>
            <person name="Mayer C."/>
            <person name="Parker M."/>
            <person name="Quesneville H."/>
            <person name="Raymond J."/>
            <person name="Uhlig C."/>
            <person name="Valentin K.U."/>
            <person name="Worden A.Z."/>
            <person name="Armbrust E.V."/>
            <person name="Bowler C."/>
            <person name="Green B."/>
            <person name="Moulton V."/>
            <person name="Van Oosterhout C."/>
            <person name="Grigoriev I."/>
        </authorList>
    </citation>
    <scope>NUCLEOTIDE SEQUENCE [LARGE SCALE GENOMIC DNA]</scope>
    <source>
        <strain evidence="12 13">CCMP1102</strain>
    </source>
</reference>
<dbReference type="GO" id="GO:0015421">
    <property type="term" value="F:ABC-type oligopeptide transporter activity"/>
    <property type="evidence" value="ECO:0007669"/>
    <property type="project" value="TreeGrafter"/>
</dbReference>
<dbReference type="GO" id="GO:0005886">
    <property type="term" value="C:plasma membrane"/>
    <property type="evidence" value="ECO:0007669"/>
    <property type="project" value="UniProtKB-SubCell"/>
</dbReference>
<feature type="domain" description="ABC transmembrane type-1" evidence="11">
    <location>
        <begin position="1"/>
        <end position="211"/>
    </location>
</feature>
<evidence type="ECO:0000256" key="2">
    <source>
        <dbReference type="ARBA" id="ARBA00022448"/>
    </source>
</evidence>
<keyword evidence="5" id="KW-0547">Nucleotide-binding</keyword>
<dbReference type="PROSITE" id="PS00211">
    <property type="entry name" value="ABC_TRANSPORTER_1"/>
    <property type="match status" value="1"/>
</dbReference>
<dbReference type="InterPro" id="IPR003439">
    <property type="entry name" value="ABC_transporter-like_ATP-bd"/>
</dbReference>
<dbReference type="KEGG" id="fcy:FRACYDRAFT_188910"/>
<dbReference type="Pfam" id="PF00005">
    <property type="entry name" value="ABC_tran"/>
    <property type="match status" value="1"/>
</dbReference>
<keyword evidence="7 9" id="KW-1133">Transmembrane helix</keyword>
<keyword evidence="6" id="KW-0067">ATP-binding</keyword>
<dbReference type="PANTHER" id="PTHR43394:SF1">
    <property type="entry name" value="ATP-BINDING CASSETTE SUB-FAMILY B MEMBER 10, MITOCHONDRIAL"/>
    <property type="match status" value="1"/>
</dbReference>
<evidence type="ECO:0000256" key="8">
    <source>
        <dbReference type="ARBA" id="ARBA00023136"/>
    </source>
</evidence>
<keyword evidence="4 9" id="KW-0812">Transmembrane</keyword>
<dbReference type="PROSITE" id="PS50929">
    <property type="entry name" value="ABC_TM1F"/>
    <property type="match status" value="1"/>
</dbReference>
<dbReference type="Gene3D" id="1.20.1560.10">
    <property type="entry name" value="ABC transporter type 1, transmembrane domain"/>
    <property type="match status" value="1"/>
</dbReference>
<dbReference type="InterPro" id="IPR017871">
    <property type="entry name" value="ABC_transporter-like_CS"/>
</dbReference>
<evidence type="ECO:0000259" key="10">
    <source>
        <dbReference type="PROSITE" id="PS50893"/>
    </source>
</evidence>
<dbReference type="AlphaFoldDB" id="A0A1E7F5X8"/>
<dbReference type="InParanoid" id="A0A1E7F5X8"/>
<dbReference type="GO" id="GO:0005524">
    <property type="term" value="F:ATP binding"/>
    <property type="evidence" value="ECO:0007669"/>
    <property type="project" value="UniProtKB-KW"/>
</dbReference>
<dbReference type="InterPro" id="IPR011527">
    <property type="entry name" value="ABC1_TM_dom"/>
</dbReference>
<evidence type="ECO:0000256" key="7">
    <source>
        <dbReference type="ARBA" id="ARBA00022989"/>
    </source>
</evidence>
<dbReference type="PROSITE" id="PS50893">
    <property type="entry name" value="ABC_TRANSPORTER_2"/>
    <property type="match status" value="1"/>
</dbReference>
<dbReference type="PANTHER" id="PTHR43394">
    <property type="entry name" value="ATP-DEPENDENT PERMEASE MDL1, MITOCHONDRIAL"/>
    <property type="match status" value="1"/>
</dbReference>
<evidence type="ECO:0000313" key="13">
    <source>
        <dbReference type="Proteomes" id="UP000095751"/>
    </source>
</evidence>
<keyword evidence="8 9" id="KW-0472">Membrane</keyword>
<feature type="non-terminal residue" evidence="12">
    <location>
        <position position="1"/>
    </location>
</feature>
<feature type="transmembrane region" description="Helical" evidence="9">
    <location>
        <begin position="68"/>
        <end position="87"/>
    </location>
</feature>
<comment type="subcellular location">
    <subcellularLocation>
        <location evidence="1">Cell membrane</location>
        <topology evidence="1">Multi-pass membrane protein</topology>
    </subcellularLocation>
</comment>
<dbReference type="Pfam" id="PF00664">
    <property type="entry name" value="ABC_membrane"/>
    <property type="match status" value="1"/>
</dbReference>
<gene>
    <name evidence="12" type="ORF">FRACYDRAFT_188910</name>
</gene>
<dbReference type="FunFam" id="3.40.50.300:FF:000854">
    <property type="entry name" value="Multidrug ABC transporter ATP-binding protein"/>
    <property type="match status" value="1"/>
</dbReference>
<dbReference type="GO" id="GO:0005743">
    <property type="term" value="C:mitochondrial inner membrane"/>
    <property type="evidence" value="ECO:0007669"/>
    <property type="project" value="TreeGrafter"/>
</dbReference>
<name>A0A1E7F5X8_9STRA</name>
<dbReference type="GO" id="GO:0090374">
    <property type="term" value="P:oligopeptide export from mitochondrion"/>
    <property type="evidence" value="ECO:0007669"/>
    <property type="project" value="TreeGrafter"/>
</dbReference>
<evidence type="ECO:0000256" key="3">
    <source>
        <dbReference type="ARBA" id="ARBA00022475"/>
    </source>
</evidence>
<evidence type="ECO:0000313" key="12">
    <source>
        <dbReference type="EMBL" id="OEU13572.1"/>
    </source>
</evidence>
<evidence type="ECO:0000256" key="9">
    <source>
        <dbReference type="SAM" id="Phobius"/>
    </source>
</evidence>
<sequence length="524" mass="57503">IRVKLHRSLLLQEAAFFDTNETGYLLSRLNSDVNKIGQVISYHINVVFRQFAQFVFGSIYMLRISPKLSMWTFAGILLVAVLSYVYGDLARDLAQKVQDTFADATAVAETSFTMSETIRAFDGVEIESDKFEAAQFSALEMEEVQAWSYGSHKFLSDTLQSILQVGLLVACWGVGKSGGLPAGDLTTFMFYTGFVLESSNEVGDQWAKIQQAIGASSSVFDLIKRNPVVRDPLITSKIKNPSSPNITQKPVIAMRNVTIEYDAMERPALSGISTNIYSGDRVALVGRSGSGKSSMLRTMLRFYDPSIGSIELGGEDLRSLTRAETASRVTLVEQEPHVFPMNLMENVLYGIEKDEIDPETGIAGYSIRYRKLVSDCLTLAGLSVIPGNELGLELDTRIGEGGRSLSGGQRQRVCIARAIIRSPEVLLLDEPTAALDSESERMVVKSLQKAMDKTKSMVMVTHRLGVIRSLDVNRVIVLDKGEIVEYGHPETLLQDEGSIYAGLALEQGITKLTTSPSDAVADHL</sequence>
<dbReference type="SUPFAM" id="SSF90123">
    <property type="entry name" value="ABC transporter transmembrane region"/>
    <property type="match status" value="1"/>
</dbReference>
<proteinExistence type="predicted"/>
<dbReference type="InterPro" id="IPR027417">
    <property type="entry name" value="P-loop_NTPase"/>
</dbReference>
<evidence type="ECO:0000256" key="4">
    <source>
        <dbReference type="ARBA" id="ARBA00022692"/>
    </source>
</evidence>
<keyword evidence="12" id="KW-0378">Hydrolase</keyword>
<protein>
    <submittedName>
        <fullName evidence="12">p-loop containing nucleoside triphosphate hydrolase protein</fullName>
    </submittedName>
</protein>
<keyword evidence="3" id="KW-1003">Cell membrane</keyword>
<keyword evidence="13" id="KW-1185">Reference proteome</keyword>
<dbReference type="InterPro" id="IPR003593">
    <property type="entry name" value="AAA+_ATPase"/>
</dbReference>
<dbReference type="InterPro" id="IPR036640">
    <property type="entry name" value="ABC1_TM_sf"/>
</dbReference>
<evidence type="ECO:0000256" key="1">
    <source>
        <dbReference type="ARBA" id="ARBA00004651"/>
    </source>
</evidence>
<dbReference type="SMART" id="SM00382">
    <property type="entry name" value="AAA"/>
    <property type="match status" value="1"/>
</dbReference>
<keyword evidence="2" id="KW-0813">Transport</keyword>
<organism evidence="12 13">
    <name type="scientific">Fragilariopsis cylindrus CCMP1102</name>
    <dbReference type="NCBI Taxonomy" id="635003"/>
    <lineage>
        <taxon>Eukaryota</taxon>
        <taxon>Sar</taxon>
        <taxon>Stramenopiles</taxon>
        <taxon>Ochrophyta</taxon>
        <taxon>Bacillariophyta</taxon>
        <taxon>Bacillariophyceae</taxon>
        <taxon>Bacillariophycidae</taxon>
        <taxon>Bacillariales</taxon>
        <taxon>Bacillariaceae</taxon>
        <taxon>Fragilariopsis</taxon>
    </lineage>
</organism>
<dbReference type="Proteomes" id="UP000095751">
    <property type="component" value="Unassembled WGS sequence"/>
</dbReference>
<dbReference type="OrthoDB" id="6500128at2759"/>
<evidence type="ECO:0000256" key="6">
    <source>
        <dbReference type="ARBA" id="ARBA00022840"/>
    </source>
</evidence>
<dbReference type="SUPFAM" id="SSF52540">
    <property type="entry name" value="P-loop containing nucleoside triphosphate hydrolases"/>
    <property type="match status" value="1"/>
</dbReference>
<dbReference type="GO" id="GO:0016887">
    <property type="term" value="F:ATP hydrolysis activity"/>
    <property type="evidence" value="ECO:0007669"/>
    <property type="project" value="InterPro"/>
</dbReference>